<reference evidence="2" key="1">
    <citation type="journal article" date="2023" name="J. Hazard. Mater.">
        <title>Anaerobic biodegradation of pyrene and benzo[a]pyrene by a new sulfate-reducing Desulforamulus aquiferis strain DSA.</title>
        <authorList>
            <person name="Zhang Z."/>
            <person name="Sun J."/>
            <person name="Gong X."/>
            <person name="Wang C."/>
            <person name="Wang H."/>
        </authorList>
    </citation>
    <scope>NUCLEOTIDE SEQUENCE</scope>
    <source>
        <strain evidence="2">DSA</strain>
    </source>
</reference>
<proteinExistence type="predicted"/>
<accession>A0AAW7ZDN4</accession>
<dbReference type="RefSeq" id="WP_304542015.1">
    <property type="nucleotide sequence ID" value="NZ_JARPTC010000009.1"/>
</dbReference>
<keyword evidence="1" id="KW-1133">Transmembrane helix</keyword>
<evidence type="ECO:0000256" key="1">
    <source>
        <dbReference type="SAM" id="Phobius"/>
    </source>
</evidence>
<keyword evidence="1" id="KW-0472">Membrane</keyword>
<organism evidence="2 3">
    <name type="scientific">Desulforamulus aquiferis</name>
    <dbReference type="NCBI Taxonomy" id="1397668"/>
    <lineage>
        <taxon>Bacteria</taxon>
        <taxon>Bacillati</taxon>
        <taxon>Bacillota</taxon>
        <taxon>Clostridia</taxon>
        <taxon>Eubacteriales</taxon>
        <taxon>Peptococcaceae</taxon>
        <taxon>Desulforamulus</taxon>
    </lineage>
</organism>
<dbReference type="EMBL" id="JARPTC010000009">
    <property type="protein sequence ID" value="MDO7786900.1"/>
    <property type="molecule type" value="Genomic_DNA"/>
</dbReference>
<keyword evidence="3" id="KW-1185">Reference proteome</keyword>
<feature type="transmembrane region" description="Helical" evidence="1">
    <location>
        <begin position="49"/>
        <end position="69"/>
    </location>
</feature>
<evidence type="ECO:0000313" key="2">
    <source>
        <dbReference type="EMBL" id="MDO7786900.1"/>
    </source>
</evidence>
<dbReference type="Proteomes" id="UP001172911">
    <property type="component" value="Unassembled WGS sequence"/>
</dbReference>
<evidence type="ECO:0000313" key="3">
    <source>
        <dbReference type="Proteomes" id="UP001172911"/>
    </source>
</evidence>
<name>A0AAW7ZDN4_9FIRM</name>
<feature type="transmembrane region" description="Helical" evidence="1">
    <location>
        <begin position="6"/>
        <end position="28"/>
    </location>
</feature>
<gene>
    <name evidence="2" type="ORF">P6N53_06655</name>
</gene>
<reference evidence="2" key="2">
    <citation type="submission" date="2023-03" db="EMBL/GenBank/DDBJ databases">
        <authorList>
            <person name="Zhang Z."/>
        </authorList>
    </citation>
    <scope>NUCLEOTIDE SEQUENCE</scope>
    <source>
        <strain evidence="2">DSA</strain>
    </source>
</reference>
<protein>
    <recommendedName>
        <fullName evidence="4">Cardiolipin synthase N-terminal domain-containing protein</fullName>
    </recommendedName>
</protein>
<comment type="caution">
    <text evidence="2">The sequence shown here is derived from an EMBL/GenBank/DDBJ whole genome shotgun (WGS) entry which is preliminary data.</text>
</comment>
<dbReference type="AlphaFoldDB" id="A0AAW7ZDN4"/>
<sequence>MGSLTFLVTAALLYWLWAIVAIATHLAITIKVYFDAKELSEPALGISRYLWTAISFVLPIGGMLIYWLMNHSTLKRSSYTKYY</sequence>
<keyword evidence="1" id="KW-0812">Transmembrane</keyword>
<evidence type="ECO:0008006" key="4">
    <source>
        <dbReference type="Google" id="ProtNLM"/>
    </source>
</evidence>